<reference evidence="3" key="1">
    <citation type="submission" date="2021-11" db="EMBL/GenBank/DDBJ databases">
        <title>Purpureocillium_takamizusanense_genome.</title>
        <authorList>
            <person name="Nguyen N.-H."/>
        </authorList>
    </citation>
    <scope>NUCLEOTIDE SEQUENCE</scope>
    <source>
        <strain evidence="3">PT3</strain>
    </source>
</reference>
<feature type="region of interest" description="Disordered" evidence="1">
    <location>
        <begin position="616"/>
        <end position="636"/>
    </location>
</feature>
<dbReference type="KEGG" id="ptkz:JDV02_006462"/>
<dbReference type="RefSeq" id="XP_047843849.1">
    <property type="nucleotide sequence ID" value="XM_047987859.1"/>
</dbReference>
<organism evidence="3 4">
    <name type="scientific">Purpureocillium takamizusanense</name>
    <dbReference type="NCBI Taxonomy" id="2060973"/>
    <lineage>
        <taxon>Eukaryota</taxon>
        <taxon>Fungi</taxon>
        <taxon>Dikarya</taxon>
        <taxon>Ascomycota</taxon>
        <taxon>Pezizomycotina</taxon>
        <taxon>Sordariomycetes</taxon>
        <taxon>Hypocreomycetidae</taxon>
        <taxon>Hypocreales</taxon>
        <taxon>Ophiocordycipitaceae</taxon>
        <taxon>Purpureocillium</taxon>
    </lineage>
</organism>
<feature type="compositionally biased region" description="Polar residues" evidence="1">
    <location>
        <begin position="409"/>
        <end position="427"/>
    </location>
</feature>
<dbReference type="OrthoDB" id="5417135at2759"/>
<proteinExistence type="predicted"/>
<evidence type="ECO:0000313" key="3">
    <source>
        <dbReference type="EMBL" id="UNI20368.1"/>
    </source>
</evidence>
<dbReference type="AlphaFoldDB" id="A0A9Q8QIE2"/>
<feature type="compositionally biased region" description="Basic and acidic residues" evidence="1">
    <location>
        <begin position="326"/>
        <end position="340"/>
    </location>
</feature>
<evidence type="ECO:0000256" key="1">
    <source>
        <dbReference type="SAM" id="MobiDB-lite"/>
    </source>
</evidence>
<dbReference type="Proteomes" id="UP000829364">
    <property type="component" value="Chromosome 5"/>
</dbReference>
<keyword evidence="4" id="KW-1185">Reference proteome</keyword>
<sequence length="737" mass="79827">MALLPVRNGNGGAMGRATFINDGYVMQPRINLRRAHVGLEPPAAHSYAKFAKRSACIGSDCDKAVGTNVTNLAIILGVVIPVVVAIIVLFFLHRRNVRRLRMEDAKDPNVGLDFGLDDGPAKGGKRKSFMFGSEKTTHRPGQLSMDMNLSSPYLLPPNAHQSQESLARNFHGSEADPYRTVKEYISDTGSIRSYGGSKRASVITSKSVGTPMVPPPRTNSMPRSPATPDDNKVNPFATPTQPQPTHQMPPTVDIKDPTRSVPSIVPEIGTVAYPNEKTQDGLDMPDVQPPPPALSRGSPTGLPDFNSTLARSDSLHLPTNIGTAHSPDDGLHFTSSHDQDSGLGLNFDLPKISSPPLERPATEPHALEYPPGQAETYDHAEHPEIRMSEYYDEYEEEARGRGMERQPSVDYSAQQRTLGVPQQQSKRLSVGFRPLPPDEVTESEDPEYRANRIRSFYKEYFDDSKEAPPPLPTQRGPGGAAEYYEDYDAGYLGDMAYYDSDHNAFVMPYAQPVTRRAMTPPPAPGRFRGGPGGPPGRGPRGPGSIGGMSLPGGPRRPRAGSAFGPRPDSSASARLRGPKRHLPPPAPLNTLPTPSKLKDDSFALLNAIDFAPPESFSERAVGRSQSPLGERRPYQPKVPVASPLVTAFDELPALPSPHLLRKSSTFTNLDFAPPKKFKDAETSSDAGSIRSNRSGISAMQLGALRGGAGRVSRLPGDTVFTQAALSDTLKPQWGMRP</sequence>
<keyword evidence="2" id="KW-1133">Transmembrane helix</keyword>
<feature type="transmembrane region" description="Helical" evidence="2">
    <location>
        <begin position="72"/>
        <end position="92"/>
    </location>
</feature>
<protein>
    <submittedName>
        <fullName evidence="3">Uncharacterized protein</fullName>
    </submittedName>
</protein>
<dbReference type="EMBL" id="CP086358">
    <property type="protein sequence ID" value="UNI20368.1"/>
    <property type="molecule type" value="Genomic_DNA"/>
</dbReference>
<evidence type="ECO:0000313" key="4">
    <source>
        <dbReference type="Proteomes" id="UP000829364"/>
    </source>
</evidence>
<accession>A0A9Q8QIE2</accession>
<feature type="region of interest" description="Disordered" evidence="1">
    <location>
        <begin position="461"/>
        <end position="482"/>
    </location>
</feature>
<gene>
    <name evidence="3" type="ORF">JDV02_006462</name>
</gene>
<feature type="compositionally biased region" description="Gly residues" evidence="1">
    <location>
        <begin position="538"/>
        <end position="550"/>
    </location>
</feature>
<feature type="region of interest" description="Disordered" evidence="1">
    <location>
        <begin position="516"/>
        <end position="595"/>
    </location>
</feature>
<keyword evidence="2" id="KW-0812">Transmembrane</keyword>
<dbReference type="PANTHER" id="PTHR42088">
    <property type="entry name" value="YALI0F10131P"/>
    <property type="match status" value="1"/>
</dbReference>
<evidence type="ECO:0000256" key="2">
    <source>
        <dbReference type="SAM" id="Phobius"/>
    </source>
</evidence>
<dbReference type="PANTHER" id="PTHR42088:SF1">
    <property type="entry name" value="YALI0F10131P"/>
    <property type="match status" value="1"/>
</dbReference>
<feature type="compositionally biased region" description="Low complexity" evidence="1">
    <location>
        <begin position="238"/>
        <end position="251"/>
    </location>
</feature>
<name>A0A9Q8QIE2_9HYPO</name>
<feature type="region of interest" description="Disordered" evidence="1">
    <location>
        <begin position="193"/>
        <end position="257"/>
    </location>
</feature>
<feature type="region of interest" description="Disordered" evidence="1">
    <location>
        <begin position="272"/>
        <end position="448"/>
    </location>
</feature>
<keyword evidence="2" id="KW-0472">Membrane</keyword>
<feature type="compositionally biased region" description="Basic and acidic residues" evidence="1">
    <location>
        <begin position="376"/>
        <end position="389"/>
    </location>
</feature>
<dbReference type="GeneID" id="72068411"/>